<feature type="compositionally biased region" description="Basic residues" evidence="2">
    <location>
        <begin position="687"/>
        <end position="697"/>
    </location>
</feature>
<dbReference type="EMBL" id="LAYC01000003">
    <property type="protein sequence ID" value="KYK56149.1"/>
    <property type="molecule type" value="Genomic_DNA"/>
</dbReference>
<dbReference type="AlphaFoldDB" id="A0A151GGC7"/>
<proteinExistence type="inferred from homology"/>
<keyword evidence="6" id="KW-1185">Reference proteome</keyword>
<dbReference type="InParanoid" id="A0A151GGC7"/>
<reference evidence="5 6" key="1">
    <citation type="journal article" date="2016" name="Sci. Rep.">
        <title>Insights into Adaptations to a Near-Obligate Nematode Endoparasitic Lifestyle from the Finished Genome of Drechmeria coniospora.</title>
        <authorList>
            <person name="Zhang L."/>
            <person name="Zhou Z."/>
            <person name="Guo Q."/>
            <person name="Fokkens L."/>
            <person name="Miskei M."/>
            <person name="Pocsi I."/>
            <person name="Zhang W."/>
            <person name="Chen M."/>
            <person name="Wang L."/>
            <person name="Sun Y."/>
            <person name="Donzelli B.G."/>
            <person name="Gibson D.M."/>
            <person name="Nelson D.R."/>
            <person name="Luo J.G."/>
            <person name="Rep M."/>
            <person name="Liu H."/>
            <person name="Yang S."/>
            <person name="Wang J."/>
            <person name="Krasnoff S.B."/>
            <person name="Xu Y."/>
            <person name="Molnar I."/>
            <person name="Lin M."/>
        </authorList>
    </citation>
    <scope>NUCLEOTIDE SEQUENCE [LARGE SCALE GENOMIC DNA]</scope>
    <source>
        <strain evidence="5 6">ARSEF 6962</strain>
    </source>
</reference>
<protein>
    <recommendedName>
        <fullName evidence="7">Tyrosine-protein phosphatase domain-containing protein</fullName>
    </recommendedName>
</protein>
<dbReference type="GO" id="GO:0004725">
    <property type="term" value="F:protein tyrosine phosphatase activity"/>
    <property type="evidence" value="ECO:0007669"/>
    <property type="project" value="InterPro"/>
</dbReference>
<dbReference type="PANTHER" id="PTHR19134">
    <property type="entry name" value="RECEPTOR-TYPE TYROSINE-PROTEIN PHOSPHATASE"/>
    <property type="match status" value="1"/>
</dbReference>
<feature type="compositionally biased region" description="Basic and acidic residues" evidence="2">
    <location>
        <begin position="781"/>
        <end position="795"/>
    </location>
</feature>
<evidence type="ECO:0000256" key="1">
    <source>
        <dbReference type="ARBA" id="ARBA00009649"/>
    </source>
</evidence>
<evidence type="ECO:0008006" key="7">
    <source>
        <dbReference type="Google" id="ProtNLM"/>
    </source>
</evidence>
<feature type="region of interest" description="Disordered" evidence="2">
    <location>
        <begin position="767"/>
        <end position="825"/>
    </location>
</feature>
<dbReference type="Gene3D" id="3.90.190.10">
    <property type="entry name" value="Protein tyrosine phosphatase superfamily"/>
    <property type="match status" value="1"/>
</dbReference>
<feature type="compositionally biased region" description="Basic residues" evidence="2">
    <location>
        <begin position="660"/>
        <end position="679"/>
    </location>
</feature>
<comment type="caution">
    <text evidence="5">The sequence shown here is derived from an EMBL/GenBank/DDBJ whole genome shotgun (WGS) entry which is preliminary data.</text>
</comment>
<dbReference type="Gene3D" id="3.40.250.10">
    <property type="entry name" value="Rhodanese-like domain"/>
    <property type="match status" value="1"/>
</dbReference>
<dbReference type="InterPro" id="IPR050348">
    <property type="entry name" value="Protein-Tyr_Phosphatase"/>
</dbReference>
<dbReference type="PANTHER" id="PTHR19134:SF561">
    <property type="entry name" value="PROTEIN TYROSINE PHOSPHATASE 36E, ISOFORM A"/>
    <property type="match status" value="1"/>
</dbReference>
<dbReference type="InterPro" id="IPR001763">
    <property type="entry name" value="Rhodanese-like_dom"/>
</dbReference>
<dbReference type="GeneID" id="63720759"/>
<evidence type="ECO:0000313" key="5">
    <source>
        <dbReference type="EMBL" id="KYK56149.1"/>
    </source>
</evidence>
<dbReference type="Pfam" id="PF00102">
    <property type="entry name" value="Y_phosphatase"/>
    <property type="match status" value="1"/>
</dbReference>
<comment type="similarity">
    <text evidence="1">Belongs to the protein-tyrosine phosphatase family. Non-receptor class subfamily.</text>
</comment>
<dbReference type="STRING" id="98403.A0A151GGC7"/>
<dbReference type="PRINTS" id="PR00700">
    <property type="entry name" value="PRTYPHPHTASE"/>
</dbReference>
<dbReference type="Proteomes" id="UP000076580">
    <property type="component" value="Chromosome 03"/>
</dbReference>
<evidence type="ECO:0000313" key="6">
    <source>
        <dbReference type="Proteomes" id="UP000076580"/>
    </source>
</evidence>
<dbReference type="InterPro" id="IPR029021">
    <property type="entry name" value="Prot-tyrosine_phosphatase-like"/>
</dbReference>
<dbReference type="SUPFAM" id="SSF52821">
    <property type="entry name" value="Rhodanese/Cell cycle control phosphatase"/>
    <property type="match status" value="1"/>
</dbReference>
<dbReference type="RefSeq" id="XP_040655501.1">
    <property type="nucleotide sequence ID" value="XM_040805397.1"/>
</dbReference>
<evidence type="ECO:0000259" key="3">
    <source>
        <dbReference type="PROSITE" id="PS50055"/>
    </source>
</evidence>
<evidence type="ECO:0000256" key="2">
    <source>
        <dbReference type="SAM" id="MobiDB-lite"/>
    </source>
</evidence>
<accession>A0A151GGC7</accession>
<feature type="domain" description="Tyrosine-protein phosphatase" evidence="3">
    <location>
        <begin position="273"/>
        <end position="468"/>
    </location>
</feature>
<evidence type="ECO:0000259" key="4">
    <source>
        <dbReference type="PROSITE" id="PS50206"/>
    </source>
</evidence>
<dbReference type="SMART" id="SM00194">
    <property type="entry name" value="PTPc"/>
    <property type="match status" value="1"/>
</dbReference>
<feature type="region of interest" description="Disordered" evidence="2">
    <location>
        <begin position="660"/>
        <end position="712"/>
    </location>
</feature>
<dbReference type="PROSITE" id="PS50206">
    <property type="entry name" value="RHODANESE_3"/>
    <property type="match status" value="1"/>
</dbReference>
<sequence length="825" mass="90095">MELSDLNPTAGLEQVESVLPSLVSGDEMRFLLETVDNNLLLLIDIRSLQHFFSSRIKGALSICIPTVLLKRPSFGTQNLLQQFEGGAGCDKLARWPEMQWIIVYDMHASGLDEASPALTMIKKFTRENFAGRIGILFDGFCGIQRAFPELVDSERADASSVAQPDDAAGLVIGGVLMPPQSGTGHDPVTVANETHMAHIARLDLSVPKNVDRAVLPRWLRDAVSRRDQGMTVRNNFLRLEVDEFTRKKDAFSQYLPRGRDTSEVEIYGVELHDKNRYNDIIPYYHARVRVQSNPRGSCDYFNGSYLKSLGSRKEYVATQGPLPATYEDFWSVVWEQDVRVVVMLTAECELGQNKCDPYWEGSRFGCISLTRLSEAKVPLDVDAAPAGADDHCLIVRKFMLQRVPSEETKRPKPARKITQLQFSSWPEYGTPAKPHHLLAVIEYANLMQNEANLSDPPSPLWFETSLGVLHPQSPVGDEEWAAWKARKASAPSEAQRAGIKARSAAMNARSAAIKARSAAIQARMEPPPAPNALEPSPAAIRAHKTASRAHKAAVEAREAAAEAHEAAIKAQESMAAKAQESIAAKARMPTATRAQKAAHRAQEAVIKAREVAIETREAATKAREAAIKARESTATKVCKLSAAIKARGASIKARGASIKAHRASIKAHKAGMKARKAASRARGGGGRARRGAGRAHRPSAAAKAHGSSTFTKTGKLSTTETVLKAYQEGTLAAISERGELSASSKYWDERPDRWGRTRPMLAEDAHCAQSSAVRPVLRHSSPMDRPDERRTEARRQRALSHPPAEAVAAVSGGMKDAADAKNADL</sequence>
<dbReference type="PROSITE" id="PS50055">
    <property type="entry name" value="TYR_PHOSPHATASE_PTP"/>
    <property type="match status" value="1"/>
</dbReference>
<feature type="domain" description="Rhodanese" evidence="4">
    <location>
        <begin position="36"/>
        <end position="152"/>
    </location>
</feature>
<feature type="compositionally biased region" description="Basic and acidic residues" evidence="2">
    <location>
        <begin position="816"/>
        <end position="825"/>
    </location>
</feature>
<dbReference type="SUPFAM" id="SSF52799">
    <property type="entry name" value="(Phosphotyrosine protein) phosphatases II"/>
    <property type="match status" value="1"/>
</dbReference>
<gene>
    <name evidence="5" type="ORF">DCS_08116</name>
</gene>
<organism evidence="5 6">
    <name type="scientific">Drechmeria coniospora</name>
    <name type="common">Nematophagous fungus</name>
    <name type="synonym">Meria coniospora</name>
    <dbReference type="NCBI Taxonomy" id="98403"/>
    <lineage>
        <taxon>Eukaryota</taxon>
        <taxon>Fungi</taxon>
        <taxon>Dikarya</taxon>
        <taxon>Ascomycota</taxon>
        <taxon>Pezizomycotina</taxon>
        <taxon>Sordariomycetes</taxon>
        <taxon>Hypocreomycetidae</taxon>
        <taxon>Hypocreales</taxon>
        <taxon>Ophiocordycipitaceae</taxon>
        <taxon>Drechmeria</taxon>
    </lineage>
</organism>
<dbReference type="InterPro" id="IPR036873">
    <property type="entry name" value="Rhodanese-like_dom_sf"/>
</dbReference>
<name>A0A151GGC7_DRECN</name>
<dbReference type="InterPro" id="IPR000242">
    <property type="entry name" value="PTP_cat"/>
</dbReference>